<evidence type="ECO:0000313" key="3">
    <source>
        <dbReference type="Proteomes" id="UP000694563"/>
    </source>
</evidence>
<reference evidence="2" key="2">
    <citation type="submission" date="2025-08" db="UniProtKB">
        <authorList>
            <consortium name="Ensembl"/>
        </authorList>
    </citation>
    <scope>IDENTIFICATION</scope>
</reference>
<dbReference type="AlphaFoldDB" id="A0A8C3TMH4"/>
<evidence type="ECO:0000313" key="2">
    <source>
        <dbReference type="Ensembl" id="ENSCUSP00005001092.1"/>
    </source>
</evidence>
<reference evidence="2" key="3">
    <citation type="submission" date="2025-09" db="UniProtKB">
        <authorList>
            <consortium name="Ensembl"/>
        </authorList>
    </citation>
    <scope>IDENTIFICATION</scope>
</reference>
<reference evidence="2" key="1">
    <citation type="submission" date="2020-10" db="EMBL/GenBank/DDBJ databases">
        <title>Catharus ustulatus (Swainson's thrush) genome, bCatUst1, primary haplotype v2.</title>
        <authorList>
            <person name="Delmore K."/>
            <person name="Vafadar M."/>
            <person name="Formenti G."/>
            <person name="Chow W."/>
            <person name="Pelan S."/>
            <person name="Howe K."/>
            <person name="Rhie A."/>
            <person name="Mountcastle J."/>
            <person name="Haase B."/>
            <person name="Fedrigo O."/>
            <person name="Jarvis E.D."/>
        </authorList>
    </citation>
    <scope>NUCLEOTIDE SEQUENCE [LARGE SCALE GENOMIC DNA]</scope>
</reference>
<accession>A0A8C3TMH4</accession>
<sequence length="87" mass="9320">MAGRGPEQGYIRTVLGQQILGELDSSSLALPSEERLKLSGDRAGEEKALRIHRQVQSCSQEGRAVRKSAATPCAPGRARTQGDCATR</sequence>
<name>A0A8C3TMH4_CATUS</name>
<dbReference type="Proteomes" id="UP000694563">
    <property type="component" value="Chromosome 4"/>
</dbReference>
<dbReference type="Ensembl" id="ENSCUST00005001148.1">
    <property type="protein sequence ID" value="ENSCUSP00005001092.1"/>
    <property type="gene ID" value="ENSCUSG00005000758.1"/>
</dbReference>
<protein>
    <submittedName>
        <fullName evidence="2">Uncharacterized protein</fullName>
    </submittedName>
</protein>
<evidence type="ECO:0000256" key="1">
    <source>
        <dbReference type="SAM" id="MobiDB-lite"/>
    </source>
</evidence>
<feature type="region of interest" description="Disordered" evidence="1">
    <location>
        <begin position="60"/>
        <end position="87"/>
    </location>
</feature>
<keyword evidence="3" id="KW-1185">Reference proteome</keyword>
<organism evidence="2 3">
    <name type="scientific">Catharus ustulatus</name>
    <name type="common">Russet-backed thrush</name>
    <name type="synonym">Hylocichla ustulatus</name>
    <dbReference type="NCBI Taxonomy" id="91951"/>
    <lineage>
        <taxon>Eukaryota</taxon>
        <taxon>Metazoa</taxon>
        <taxon>Chordata</taxon>
        <taxon>Craniata</taxon>
        <taxon>Vertebrata</taxon>
        <taxon>Euteleostomi</taxon>
        <taxon>Archelosauria</taxon>
        <taxon>Archosauria</taxon>
        <taxon>Dinosauria</taxon>
        <taxon>Saurischia</taxon>
        <taxon>Theropoda</taxon>
        <taxon>Coelurosauria</taxon>
        <taxon>Aves</taxon>
        <taxon>Neognathae</taxon>
        <taxon>Neoaves</taxon>
        <taxon>Telluraves</taxon>
        <taxon>Australaves</taxon>
        <taxon>Passeriformes</taxon>
        <taxon>Turdidae</taxon>
        <taxon>Catharus</taxon>
    </lineage>
</organism>
<proteinExistence type="predicted"/>